<dbReference type="Pfam" id="PF06912">
    <property type="entry name" value="DUF1275"/>
    <property type="match status" value="1"/>
</dbReference>
<feature type="transmembrane region" description="Helical" evidence="1">
    <location>
        <begin position="125"/>
        <end position="144"/>
    </location>
</feature>
<keyword evidence="1" id="KW-0472">Membrane</keyword>
<keyword evidence="1" id="KW-0812">Transmembrane</keyword>
<comment type="caution">
    <text evidence="2">The sequence shown here is derived from an EMBL/GenBank/DDBJ whole genome shotgun (WGS) entry which is preliminary data.</text>
</comment>
<accession>A0A4R9M283</accession>
<evidence type="ECO:0000313" key="2">
    <source>
        <dbReference type="EMBL" id="TGN20071.1"/>
    </source>
</evidence>
<proteinExistence type="predicted"/>
<feature type="transmembrane region" description="Helical" evidence="1">
    <location>
        <begin position="68"/>
        <end position="89"/>
    </location>
</feature>
<reference evidence="2" key="1">
    <citation type="journal article" date="2019" name="PLoS Negl. Trop. Dis.">
        <title>Revisiting the worldwide diversity of Leptospira species in the environment.</title>
        <authorList>
            <person name="Vincent A.T."/>
            <person name="Schiettekatte O."/>
            <person name="Bourhy P."/>
            <person name="Veyrier F.J."/>
            <person name="Picardeau M."/>
        </authorList>
    </citation>
    <scope>NUCLEOTIDE SEQUENCE [LARGE SCALE GENOMIC DNA]</scope>
    <source>
        <strain evidence="2">201300427</strain>
    </source>
</reference>
<dbReference type="Proteomes" id="UP000298058">
    <property type="component" value="Unassembled WGS sequence"/>
</dbReference>
<feature type="transmembrane region" description="Helical" evidence="1">
    <location>
        <begin position="101"/>
        <end position="119"/>
    </location>
</feature>
<dbReference type="OrthoDB" id="4568693at2"/>
<feature type="transmembrane region" description="Helical" evidence="1">
    <location>
        <begin position="179"/>
        <end position="200"/>
    </location>
</feature>
<dbReference type="InterPro" id="IPR010699">
    <property type="entry name" value="DUF1275"/>
</dbReference>
<gene>
    <name evidence="2" type="ORF">EHS15_05070</name>
</gene>
<evidence type="ECO:0000313" key="3">
    <source>
        <dbReference type="Proteomes" id="UP000298058"/>
    </source>
</evidence>
<protein>
    <submittedName>
        <fullName evidence="2">DUF1275 domain-containing protein</fullName>
    </submittedName>
</protein>
<feature type="transmembrane region" description="Helical" evidence="1">
    <location>
        <begin position="20"/>
        <end position="48"/>
    </location>
</feature>
<dbReference type="AlphaFoldDB" id="A0A4R9M283"/>
<organism evidence="2 3">
    <name type="scientific">Leptospira idonii</name>
    <dbReference type="NCBI Taxonomy" id="1193500"/>
    <lineage>
        <taxon>Bacteria</taxon>
        <taxon>Pseudomonadati</taxon>
        <taxon>Spirochaetota</taxon>
        <taxon>Spirochaetia</taxon>
        <taxon>Leptospirales</taxon>
        <taxon>Leptospiraceae</taxon>
        <taxon>Leptospira</taxon>
    </lineage>
</organism>
<sequence>MIQKGIFLEQNQESDNLEKLIFIANSILLITVAGLINSIVILGVHGSAVAHSTGNASSFAIELSHGNFSYHLVFLISSFLIGAFVSGGLIGSSKYKKENKYGLLLIVESMILLLGDFLYFNDVEIGAYAFSFACGLQNALVMTFRGSIIRTTHLTGIITDLGSFLGQKARGVPVEFWRIYMNFFQIVGFLIGSFFGAFFFLEYGTIMIWLPAITCFCLGVSYNIWQGHFRKVVNL</sequence>
<keyword evidence="1" id="KW-1133">Transmembrane helix</keyword>
<dbReference type="PANTHER" id="PTHR37314">
    <property type="entry name" value="SLR0142 PROTEIN"/>
    <property type="match status" value="1"/>
</dbReference>
<dbReference type="EMBL" id="RQHW01000016">
    <property type="protein sequence ID" value="TGN20071.1"/>
    <property type="molecule type" value="Genomic_DNA"/>
</dbReference>
<evidence type="ECO:0000256" key="1">
    <source>
        <dbReference type="SAM" id="Phobius"/>
    </source>
</evidence>
<dbReference type="PANTHER" id="PTHR37314:SF4">
    <property type="entry name" value="UPF0700 TRANSMEMBRANE PROTEIN YOAK"/>
    <property type="match status" value="1"/>
</dbReference>
<keyword evidence="3" id="KW-1185">Reference proteome</keyword>
<name>A0A4R9M283_9LEPT</name>
<feature type="transmembrane region" description="Helical" evidence="1">
    <location>
        <begin position="206"/>
        <end position="225"/>
    </location>
</feature>